<keyword evidence="4" id="KW-1185">Reference proteome</keyword>
<name>A0ABR3G1W9_9AGAR</name>
<reference evidence="3 4" key="1">
    <citation type="submission" date="2024-02" db="EMBL/GenBank/DDBJ databases">
        <title>A draft genome for the cacao thread blight pathogen Marasmius crinis-equi.</title>
        <authorList>
            <person name="Cohen S.P."/>
            <person name="Baruah I.K."/>
            <person name="Amoako-Attah I."/>
            <person name="Bukari Y."/>
            <person name="Meinhardt L.W."/>
            <person name="Bailey B.A."/>
        </authorList>
    </citation>
    <scope>NUCLEOTIDE SEQUENCE [LARGE SCALE GENOMIC DNA]</scope>
    <source>
        <strain evidence="3 4">GH-76</strain>
    </source>
</reference>
<feature type="transmembrane region" description="Helical" evidence="1">
    <location>
        <begin position="48"/>
        <end position="66"/>
    </location>
</feature>
<dbReference type="InterPro" id="IPR012171">
    <property type="entry name" value="Fatty_acid_desaturase"/>
</dbReference>
<evidence type="ECO:0000313" key="4">
    <source>
        <dbReference type="Proteomes" id="UP001465976"/>
    </source>
</evidence>
<dbReference type="Pfam" id="PF00487">
    <property type="entry name" value="FA_desaturase"/>
    <property type="match status" value="1"/>
</dbReference>
<gene>
    <name evidence="3" type="ORF">V5O48_000355</name>
</gene>
<keyword evidence="1" id="KW-1133">Transmembrane helix</keyword>
<accession>A0ABR3G1W9</accession>
<sequence>MTWYQIFRDGPEYERRRRKSPFVPPNISIAHLHAAIPKHLYHKSTAKSLFYIVRNLAITVLFYVFATRIDDLVSAIYDLKAVFPDLYLPQSAASLLKAALWLLYWGWQGFAFAGIWCLGHDAGHDSLSPYPFVNATLGMLLHTFVLTPFYAWRSTHRTHHKSTNSMERDETYMPPTRRDFRLPDGKVAVKMDYASVFEETPAFTLFKLFVRQFLDPVDFTTSHNRKGNPKYPRFTSHYLPSSMLFKPAERKSIILSNFAIGCMLFTLGVYIHHNGWNAAVKFYFMPWLFQHNWMVMFTYLQHSDPTIPYYRRNEWTFARGALATVDRPLFGWVGRFFLHNISTDHLAHHFFSGIPFYNLPEATEAIKPVLGEYYNYDSTVIIALIEADCG</sequence>
<comment type="caution">
    <text evidence="3">The sequence shown here is derived from an EMBL/GenBank/DDBJ whole genome shotgun (WGS) entry which is preliminary data.</text>
</comment>
<dbReference type="PANTHER" id="PTHR32100">
    <property type="entry name" value="OMEGA-6 FATTY ACID DESATURASE, CHLOROPLASTIC"/>
    <property type="match status" value="1"/>
</dbReference>
<dbReference type="Proteomes" id="UP001465976">
    <property type="component" value="Unassembled WGS sequence"/>
</dbReference>
<keyword evidence="1" id="KW-0812">Transmembrane</keyword>
<dbReference type="InterPro" id="IPR005804">
    <property type="entry name" value="FA_desaturase_dom"/>
</dbReference>
<protein>
    <recommendedName>
        <fullName evidence="2">Fatty acid desaturase domain-containing protein</fullName>
    </recommendedName>
</protein>
<evidence type="ECO:0000313" key="3">
    <source>
        <dbReference type="EMBL" id="KAL0581654.1"/>
    </source>
</evidence>
<feature type="transmembrane region" description="Helical" evidence="1">
    <location>
        <begin position="253"/>
        <end position="271"/>
    </location>
</feature>
<keyword evidence="1" id="KW-0472">Membrane</keyword>
<feature type="domain" description="Fatty acid desaturase" evidence="2">
    <location>
        <begin position="100"/>
        <end position="375"/>
    </location>
</feature>
<feature type="transmembrane region" description="Helical" evidence="1">
    <location>
        <begin position="127"/>
        <end position="152"/>
    </location>
</feature>
<dbReference type="EMBL" id="JBAHYK010000006">
    <property type="protein sequence ID" value="KAL0581654.1"/>
    <property type="molecule type" value="Genomic_DNA"/>
</dbReference>
<organism evidence="3 4">
    <name type="scientific">Marasmius crinis-equi</name>
    <dbReference type="NCBI Taxonomy" id="585013"/>
    <lineage>
        <taxon>Eukaryota</taxon>
        <taxon>Fungi</taxon>
        <taxon>Dikarya</taxon>
        <taxon>Basidiomycota</taxon>
        <taxon>Agaricomycotina</taxon>
        <taxon>Agaricomycetes</taxon>
        <taxon>Agaricomycetidae</taxon>
        <taxon>Agaricales</taxon>
        <taxon>Marasmiineae</taxon>
        <taxon>Marasmiaceae</taxon>
        <taxon>Marasmius</taxon>
    </lineage>
</organism>
<evidence type="ECO:0000259" key="2">
    <source>
        <dbReference type="Pfam" id="PF00487"/>
    </source>
</evidence>
<dbReference type="CDD" id="cd03507">
    <property type="entry name" value="Delta12-FADS-like"/>
    <property type="match status" value="1"/>
</dbReference>
<proteinExistence type="predicted"/>
<evidence type="ECO:0000256" key="1">
    <source>
        <dbReference type="SAM" id="Phobius"/>
    </source>
</evidence>